<protein>
    <recommendedName>
        <fullName evidence="3">Serine protease</fullName>
    </recommendedName>
</protein>
<evidence type="ECO:0008006" key="3">
    <source>
        <dbReference type="Google" id="ProtNLM"/>
    </source>
</evidence>
<evidence type="ECO:0000313" key="1">
    <source>
        <dbReference type="EMBL" id="MDM0045711.1"/>
    </source>
</evidence>
<name>A0ABT7NCR1_9BURK</name>
<dbReference type="Proteomes" id="UP001174908">
    <property type="component" value="Unassembled WGS sequence"/>
</dbReference>
<dbReference type="RefSeq" id="WP_286660826.1">
    <property type="nucleotide sequence ID" value="NZ_JASZYV010000003.1"/>
</dbReference>
<evidence type="ECO:0000313" key="2">
    <source>
        <dbReference type="Proteomes" id="UP001174908"/>
    </source>
</evidence>
<comment type="caution">
    <text evidence="1">The sequence shown here is derived from an EMBL/GenBank/DDBJ whole genome shotgun (WGS) entry which is preliminary data.</text>
</comment>
<accession>A0ABT7NCR1</accession>
<dbReference type="EMBL" id="JASZYV010000003">
    <property type="protein sequence ID" value="MDM0045711.1"/>
    <property type="molecule type" value="Genomic_DNA"/>
</dbReference>
<dbReference type="InterPro" id="IPR009003">
    <property type="entry name" value="Peptidase_S1_PA"/>
</dbReference>
<gene>
    <name evidence="1" type="ORF">QTH91_14570</name>
</gene>
<reference evidence="1" key="1">
    <citation type="submission" date="2023-06" db="EMBL/GenBank/DDBJ databases">
        <authorList>
            <person name="Jiang Y."/>
            <person name="Liu Q."/>
        </authorList>
    </citation>
    <scope>NUCLEOTIDE SEQUENCE</scope>
    <source>
        <strain evidence="1">CGMCC 1.12089</strain>
    </source>
</reference>
<organism evidence="1 2">
    <name type="scientific">Variovorax dokdonensis</name>
    <dbReference type="NCBI Taxonomy" id="344883"/>
    <lineage>
        <taxon>Bacteria</taxon>
        <taxon>Pseudomonadati</taxon>
        <taxon>Pseudomonadota</taxon>
        <taxon>Betaproteobacteria</taxon>
        <taxon>Burkholderiales</taxon>
        <taxon>Comamonadaceae</taxon>
        <taxon>Variovorax</taxon>
    </lineage>
</organism>
<keyword evidence="2" id="KW-1185">Reference proteome</keyword>
<dbReference type="SUPFAM" id="SSF50494">
    <property type="entry name" value="Trypsin-like serine proteases"/>
    <property type="match status" value="1"/>
</dbReference>
<sequence>MEPHPIPIEKAKELLAGDLGNVYRKILMDCCAPIYWFRRDIPNPPIAHNGTLTIARTPKALLGITAAHVLEQFSKDCKAHSAQRLQVANVTVGDFMNRVVGVSTKLDIATIELDEDLLKRLGKTPLGEWPAWPPHEGRGIMIGGYPAAAREESTETLEVNYGLFTALGVARTVTQRQVTWLIEPEFQLSGTAVKAPPAQYDLGGISGGPLISWFETEQHVTHHRLSAIVTEHPDYAMNSDVPPIARLVAIRADAISETGKIYE</sequence>
<proteinExistence type="predicted"/>